<evidence type="ECO:0000313" key="3">
    <source>
        <dbReference type="Proteomes" id="UP000070328"/>
    </source>
</evidence>
<dbReference type="EMBL" id="JFBX01000289">
    <property type="protein sequence ID" value="KXH43077.1"/>
    <property type="molecule type" value="Genomic_DNA"/>
</dbReference>
<name>A0A135T4N8_9PEZI</name>
<keyword evidence="3" id="KW-1185">Reference proteome</keyword>
<evidence type="ECO:0000313" key="2">
    <source>
        <dbReference type="EMBL" id="KXH43077.1"/>
    </source>
</evidence>
<dbReference type="Proteomes" id="UP000070328">
    <property type="component" value="Unassembled WGS sequence"/>
</dbReference>
<accession>A0A135T4N8</accession>
<organism evidence="2 3">
    <name type="scientific">Colletotrichum simmondsii</name>
    <dbReference type="NCBI Taxonomy" id="703756"/>
    <lineage>
        <taxon>Eukaryota</taxon>
        <taxon>Fungi</taxon>
        <taxon>Dikarya</taxon>
        <taxon>Ascomycota</taxon>
        <taxon>Pezizomycotina</taxon>
        <taxon>Sordariomycetes</taxon>
        <taxon>Hypocreomycetidae</taxon>
        <taxon>Glomerellales</taxon>
        <taxon>Glomerellaceae</taxon>
        <taxon>Colletotrichum</taxon>
        <taxon>Colletotrichum acutatum species complex</taxon>
    </lineage>
</organism>
<feature type="region of interest" description="Disordered" evidence="1">
    <location>
        <begin position="431"/>
        <end position="451"/>
    </location>
</feature>
<dbReference type="OrthoDB" id="5324651at2759"/>
<sequence>MAYKNEDLARVYCTCRAIFSGNDALLRRKKKVKEALIKNTTTVKPLFSSFGEEKTILMSQHLLECRVFESDLRAKVMFPSLFQSTPQQDADREASEADAVRSVANALDEMSQSEGEDDDDELDQIPEPYPEEAVYTPIAEEVPEDAPPADAPPADAPLTNEPLALVKAITPPQDLANMCDIDSGVTLTSPPPHPGLPSLYPACLPYKTQHDILTTTQRVLEECCFDFATKWIPHVLQSQGWDCPSAVELTKWTKVFNRASLNLPAHATAPANTPIKGVLFRTHQLRHTAVHRLPTTAREVSQHLRTALKVAETLQDVSRAAQLEDLMSEVDEKIKAMVLTKNVLENRTLFSLDDIRRLREELDRQEKQLIENMVSEDRDHKALIGRLLEAAVDDIFEKKAVRGQILEEADNDAADIFYEASEDTVDGALEDSYMSDGNETPREDGIESPGSFDWGELLGCTKSVKS</sequence>
<evidence type="ECO:0008006" key="4">
    <source>
        <dbReference type="Google" id="ProtNLM"/>
    </source>
</evidence>
<comment type="caution">
    <text evidence="2">The sequence shown here is derived from an EMBL/GenBank/DDBJ whole genome shotgun (WGS) entry which is preliminary data.</text>
</comment>
<proteinExistence type="predicted"/>
<dbReference type="AlphaFoldDB" id="A0A135T4N8"/>
<gene>
    <name evidence="2" type="ORF">CSIM01_01831</name>
</gene>
<reference evidence="2 3" key="1">
    <citation type="submission" date="2014-02" db="EMBL/GenBank/DDBJ databases">
        <title>The genome sequence of Colletotrichum simmondsii CBS122122.</title>
        <authorList>
            <person name="Baroncelli R."/>
            <person name="Thon M.R."/>
        </authorList>
    </citation>
    <scope>NUCLEOTIDE SEQUENCE [LARGE SCALE GENOMIC DNA]</scope>
    <source>
        <strain evidence="2 3">CBS122122</strain>
    </source>
</reference>
<evidence type="ECO:0000256" key="1">
    <source>
        <dbReference type="SAM" id="MobiDB-lite"/>
    </source>
</evidence>
<protein>
    <recommendedName>
        <fullName evidence="4">Ubiquinol-cytochrome-c reductase cytochrome c1</fullName>
    </recommendedName>
</protein>